<feature type="region of interest" description="Disordered" evidence="1">
    <location>
        <begin position="180"/>
        <end position="204"/>
    </location>
</feature>
<name>A0A059F2T6_9MICR</name>
<dbReference type="HOGENOM" id="CLU_1360105_0_0_1"/>
<evidence type="ECO:0008006" key="4">
    <source>
        <dbReference type="Google" id="ProtNLM"/>
    </source>
</evidence>
<dbReference type="OrthoDB" id="10413369at2759"/>
<evidence type="ECO:0000313" key="2">
    <source>
        <dbReference type="EMBL" id="KCZ81324.1"/>
    </source>
</evidence>
<evidence type="ECO:0000256" key="1">
    <source>
        <dbReference type="SAM" id="MobiDB-lite"/>
    </source>
</evidence>
<dbReference type="VEuPathDB" id="MicrosporidiaDB:H312_01203"/>
<keyword evidence="3" id="KW-1185">Reference proteome</keyword>
<dbReference type="EMBL" id="KK365144">
    <property type="protein sequence ID" value="KCZ81324.1"/>
    <property type="molecule type" value="Genomic_DNA"/>
</dbReference>
<gene>
    <name evidence="2" type="ORF">H312_01203</name>
</gene>
<reference evidence="2 3" key="2">
    <citation type="submission" date="2014-03" db="EMBL/GenBank/DDBJ databases">
        <title>The Genome Sequence of Anncaliia algerae insect isolate PRA339.</title>
        <authorList>
            <consortium name="The Broad Institute Genome Sequencing Platform"/>
            <consortium name="The Broad Institute Genome Sequencing Center for Infectious Disease"/>
            <person name="Cuomo C."/>
            <person name="Becnel J."/>
            <person name="Sanscrainte N."/>
            <person name="Walker B."/>
            <person name="Young S.K."/>
            <person name="Zeng Q."/>
            <person name="Gargeya S."/>
            <person name="Fitzgerald M."/>
            <person name="Haas B."/>
            <person name="Abouelleil A."/>
            <person name="Alvarado L."/>
            <person name="Arachchi H.M."/>
            <person name="Berlin A.M."/>
            <person name="Chapman S.B."/>
            <person name="Dewar J."/>
            <person name="Goldberg J."/>
            <person name="Griggs A."/>
            <person name="Gujja S."/>
            <person name="Hansen M."/>
            <person name="Howarth C."/>
            <person name="Imamovic A."/>
            <person name="Larimer J."/>
            <person name="McCowan C."/>
            <person name="Murphy C."/>
            <person name="Neiman D."/>
            <person name="Pearson M."/>
            <person name="Priest M."/>
            <person name="Roberts A."/>
            <person name="Saif S."/>
            <person name="Shea T."/>
            <person name="Sisk P."/>
            <person name="Sykes S."/>
            <person name="Wortman J."/>
            <person name="Nusbaum C."/>
            <person name="Birren B."/>
        </authorList>
    </citation>
    <scope>NUCLEOTIDE SEQUENCE [LARGE SCALE GENOMIC DNA]</scope>
    <source>
        <strain evidence="2 3">PRA339</strain>
    </source>
</reference>
<reference evidence="3" key="1">
    <citation type="submission" date="2013-02" db="EMBL/GenBank/DDBJ databases">
        <authorList>
            <consortium name="The Broad Institute Genome Sequencing Platform"/>
            <person name="Cuomo C."/>
            <person name="Becnel J."/>
            <person name="Sanscrainte N."/>
            <person name="Walker B."/>
            <person name="Young S.K."/>
            <person name="Zeng Q."/>
            <person name="Gargeya S."/>
            <person name="Fitzgerald M."/>
            <person name="Haas B."/>
            <person name="Abouelleil A."/>
            <person name="Alvarado L."/>
            <person name="Arachchi H.M."/>
            <person name="Berlin A.M."/>
            <person name="Chapman S.B."/>
            <person name="Dewar J."/>
            <person name="Goldberg J."/>
            <person name="Griggs A."/>
            <person name="Gujja S."/>
            <person name="Hansen M."/>
            <person name="Howarth C."/>
            <person name="Imamovic A."/>
            <person name="Larimer J."/>
            <person name="McCowan C."/>
            <person name="Murphy C."/>
            <person name="Neiman D."/>
            <person name="Pearson M."/>
            <person name="Priest M."/>
            <person name="Roberts A."/>
            <person name="Saif S."/>
            <person name="Shea T."/>
            <person name="Sisk P."/>
            <person name="Sykes S."/>
            <person name="Wortman J."/>
            <person name="Nusbaum C."/>
            <person name="Birren B."/>
        </authorList>
    </citation>
    <scope>NUCLEOTIDE SEQUENCE [LARGE SCALE GENOMIC DNA]</scope>
    <source>
        <strain evidence="3">PRA339</strain>
    </source>
</reference>
<proteinExistence type="predicted"/>
<protein>
    <recommendedName>
        <fullName evidence="4">Ricin B lectin domain-containing protein</fullName>
    </recommendedName>
</protein>
<dbReference type="Proteomes" id="UP000030655">
    <property type="component" value="Unassembled WGS sequence"/>
</dbReference>
<organism evidence="2 3">
    <name type="scientific">Anncaliia algerae PRA339</name>
    <dbReference type="NCBI Taxonomy" id="1288291"/>
    <lineage>
        <taxon>Eukaryota</taxon>
        <taxon>Fungi</taxon>
        <taxon>Fungi incertae sedis</taxon>
        <taxon>Microsporidia</taxon>
        <taxon>Tubulinosematoidea</taxon>
        <taxon>Tubulinosematidae</taxon>
        <taxon>Anncaliia</taxon>
    </lineage>
</organism>
<accession>A0A059F2T6</accession>
<sequence>MIITYFLGIFCFDLKSYKVISQKDNKELQLFEVNNNRARLKENKEKEFKAGDKNMLIFEPTDDLFLIKFPSGKYLFKTNTDDVELMEKKDSELNTYDPLSGFKWDIKSVDEAYKFEADGSCLEKSGSSGTPDEYKLKATKCINTPTQLFLIEDIDSKQDKKDDEREKVYDDEVEMVINPIFHGDNNKRDPYMYGNEPYRGRGHR</sequence>
<evidence type="ECO:0000313" key="3">
    <source>
        <dbReference type="Proteomes" id="UP000030655"/>
    </source>
</evidence>
<dbReference type="AlphaFoldDB" id="A0A059F2T6"/>